<comment type="pathway">
    <text evidence="2">Lipid metabolism; fatty acid beta-oxidation.</text>
</comment>
<evidence type="ECO:0000256" key="1">
    <source>
        <dbReference type="ARBA" id="ARBA00004275"/>
    </source>
</evidence>
<comment type="similarity">
    <text evidence="3">Belongs to the enoyl-CoA hydratase/isomerase family.</text>
</comment>
<reference evidence="10 11" key="1">
    <citation type="submission" date="2014-04" db="EMBL/GenBank/DDBJ databases">
        <authorList>
            <consortium name="DOE Joint Genome Institute"/>
            <person name="Kuo A."/>
            <person name="Martino E."/>
            <person name="Perotto S."/>
            <person name="Kohler A."/>
            <person name="Nagy L.G."/>
            <person name="Floudas D."/>
            <person name="Copeland A."/>
            <person name="Barry K.W."/>
            <person name="Cichocki N."/>
            <person name="Veneault-Fourrey C."/>
            <person name="LaButti K."/>
            <person name="Lindquist E.A."/>
            <person name="Lipzen A."/>
            <person name="Lundell T."/>
            <person name="Morin E."/>
            <person name="Murat C."/>
            <person name="Sun H."/>
            <person name="Tunlid A."/>
            <person name="Henrissat B."/>
            <person name="Grigoriev I.V."/>
            <person name="Hibbett D.S."/>
            <person name="Martin F."/>
            <person name="Nordberg H.P."/>
            <person name="Cantor M.N."/>
            <person name="Hua S.X."/>
        </authorList>
    </citation>
    <scope>NUCLEOTIDE SEQUENCE [LARGE SCALE GENOMIC DNA]</scope>
    <source>
        <strain evidence="10 11">Zn</strain>
    </source>
</reference>
<evidence type="ECO:0000256" key="3">
    <source>
        <dbReference type="ARBA" id="ARBA00005254"/>
    </source>
</evidence>
<evidence type="ECO:0000313" key="11">
    <source>
        <dbReference type="Proteomes" id="UP000054321"/>
    </source>
</evidence>
<dbReference type="GO" id="GO:0005739">
    <property type="term" value="C:mitochondrion"/>
    <property type="evidence" value="ECO:0007669"/>
    <property type="project" value="TreeGrafter"/>
</dbReference>
<dbReference type="HOGENOM" id="CLU_009834_7_0_1"/>
<keyword evidence="7" id="KW-0576">Peroxisome</keyword>
<dbReference type="STRING" id="913774.A0A0C3GXJ7"/>
<evidence type="ECO:0000256" key="4">
    <source>
        <dbReference type="ARBA" id="ARBA00022832"/>
    </source>
</evidence>
<proteinExistence type="inferred from homology"/>
<dbReference type="EMBL" id="KN832877">
    <property type="protein sequence ID" value="KIN00781.1"/>
    <property type="molecule type" value="Genomic_DNA"/>
</dbReference>
<dbReference type="Proteomes" id="UP000054321">
    <property type="component" value="Unassembled WGS sequence"/>
</dbReference>
<dbReference type="GO" id="GO:0051750">
    <property type="term" value="F:delta(3,5)-delta(2,4)-dienoyl-CoA isomerase activity"/>
    <property type="evidence" value="ECO:0007669"/>
    <property type="project" value="TreeGrafter"/>
</dbReference>
<dbReference type="InterPro" id="IPR029045">
    <property type="entry name" value="ClpP/crotonase-like_dom_sf"/>
</dbReference>
<dbReference type="AlphaFoldDB" id="A0A0C3GXJ7"/>
<gene>
    <name evidence="10" type="ORF">OIDMADRAFT_124291</name>
</gene>
<dbReference type="InterPro" id="IPR045004">
    <property type="entry name" value="ECH_dom"/>
</dbReference>
<dbReference type="Pfam" id="PF16113">
    <property type="entry name" value="ECH_2"/>
    <property type="match status" value="1"/>
</dbReference>
<sequence length="291" mass="31823">MANYNSYRYFRVTFPVEYVAHVEINRPEKMNSFLTGRMFEELRHVFTQLSHDPAIRAVVLSGSGDRAFTAGLDVQEAAEMEGGLLSMSKPSTGTANYFPDAGRIAVHLRRYVDDFQNCISSIERCEKPVVAAMHGYALGLAIDLATAADVRVCTNSTQLAVKEVDIGMAADMGTLSRLPKVVNHAGWVKEVAMTGRTFGAREALRVGLVNYAYETKAAMVQAALSLASLLASKSPIAVQGIKEILNYSRDHPVQDGLRYTNIWNSSAVQATDLQVAVLSGLQKKSPTFEKL</sequence>
<name>A0A0C3GXJ7_OIDMZ</name>
<accession>A0A0C3GXJ7</accession>
<comment type="subcellular location">
    <subcellularLocation>
        <location evidence="1">Peroxisome</location>
    </subcellularLocation>
</comment>
<evidence type="ECO:0000256" key="6">
    <source>
        <dbReference type="ARBA" id="ARBA00023098"/>
    </source>
</evidence>
<dbReference type="FunFam" id="1.10.12.10:FF:000004">
    <property type="entry name" value="Delta3,5-delta2,4-dienoyl-CoA isomerase"/>
    <property type="match status" value="1"/>
</dbReference>
<dbReference type="Gene3D" id="3.90.226.10">
    <property type="entry name" value="2-enoyl-CoA Hydratase, Chain A, domain 1"/>
    <property type="match status" value="1"/>
</dbReference>
<reference evidence="11" key="2">
    <citation type="submission" date="2015-01" db="EMBL/GenBank/DDBJ databases">
        <title>Evolutionary Origins and Diversification of the Mycorrhizal Mutualists.</title>
        <authorList>
            <consortium name="DOE Joint Genome Institute"/>
            <consortium name="Mycorrhizal Genomics Consortium"/>
            <person name="Kohler A."/>
            <person name="Kuo A."/>
            <person name="Nagy L.G."/>
            <person name="Floudas D."/>
            <person name="Copeland A."/>
            <person name="Barry K.W."/>
            <person name="Cichocki N."/>
            <person name="Veneault-Fourrey C."/>
            <person name="LaButti K."/>
            <person name="Lindquist E.A."/>
            <person name="Lipzen A."/>
            <person name="Lundell T."/>
            <person name="Morin E."/>
            <person name="Murat C."/>
            <person name="Riley R."/>
            <person name="Ohm R."/>
            <person name="Sun H."/>
            <person name="Tunlid A."/>
            <person name="Henrissat B."/>
            <person name="Grigoriev I.V."/>
            <person name="Hibbett D.S."/>
            <person name="Martin F."/>
        </authorList>
    </citation>
    <scope>NUCLEOTIDE SEQUENCE [LARGE SCALE GENOMIC DNA]</scope>
    <source>
        <strain evidence="11">Zn</strain>
    </source>
</reference>
<dbReference type="FunFam" id="3.90.226.10:FF:000024">
    <property type="entry name" value="Delta3,5-delta2,4-dienoyl-CoA isomerase"/>
    <property type="match status" value="1"/>
</dbReference>
<evidence type="ECO:0000256" key="2">
    <source>
        <dbReference type="ARBA" id="ARBA00005005"/>
    </source>
</evidence>
<protein>
    <recommendedName>
        <fullName evidence="9">Enoyl-CoA hydratase/isomerase domain-containing protein</fullName>
    </recommendedName>
</protein>
<evidence type="ECO:0000256" key="8">
    <source>
        <dbReference type="ARBA" id="ARBA00023235"/>
    </source>
</evidence>
<keyword evidence="11" id="KW-1185">Reference proteome</keyword>
<dbReference type="InterPro" id="IPR045002">
    <property type="entry name" value="Ech1-like"/>
</dbReference>
<dbReference type="OrthoDB" id="14970at2759"/>
<evidence type="ECO:0000259" key="9">
    <source>
        <dbReference type="Pfam" id="PF16113"/>
    </source>
</evidence>
<dbReference type="PANTHER" id="PTHR43149">
    <property type="entry name" value="ENOYL-COA HYDRATASE"/>
    <property type="match status" value="1"/>
</dbReference>
<evidence type="ECO:0000313" key="10">
    <source>
        <dbReference type="EMBL" id="KIN00781.1"/>
    </source>
</evidence>
<dbReference type="PANTHER" id="PTHR43149:SF1">
    <property type="entry name" value="DELTA(3,5)-DELTA(2,4)-DIENOYL-COA ISOMERASE, MITOCHONDRIAL"/>
    <property type="match status" value="1"/>
</dbReference>
<keyword evidence="8" id="KW-0413">Isomerase</keyword>
<dbReference type="InParanoid" id="A0A0C3GXJ7"/>
<evidence type="ECO:0000256" key="5">
    <source>
        <dbReference type="ARBA" id="ARBA00022990"/>
    </source>
</evidence>
<dbReference type="CDD" id="cd06558">
    <property type="entry name" value="crotonase-like"/>
    <property type="match status" value="1"/>
</dbReference>
<organism evidence="10 11">
    <name type="scientific">Oidiodendron maius (strain Zn)</name>
    <dbReference type="NCBI Taxonomy" id="913774"/>
    <lineage>
        <taxon>Eukaryota</taxon>
        <taxon>Fungi</taxon>
        <taxon>Dikarya</taxon>
        <taxon>Ascomycota</taxon>
        <taxon>Pezizomycotina</taxon>
        <taxon>Leotiomycetes</taxon>
        <taxon>Leotiomycetes incertae sedis</taxon>
        <taxon>Myxotrichaceae</taxon>
        <taxon>Oidiodendron</taxon>
    </lineage>
</organism>
<dbReference type="GO" id="GO:0006635">
    <property type="term" value="P:fatty acid beta-oxidation"/>
    <property type="evidence" value="ECO:0007669"/>
    <property type="project" value="UniProtKB-UniPathway"/>
</dbReference>
<dbReference type="InterPro" id="IPR014748">
    <property type="entry name" value="Enoyl-CoA_hydra_C"/>
</dbReference>
<feature type="domain" description="Enoyl-CoA hydratase/isomerase" evidence="9">
    <location>
        <begin position="20"/>
        <end position="219"/>
    </location>
</feature>
<keyword evidence="5" id="KW-0007">Acetylation</keyword>
<dbReference type="SUPFAM" id="SSF52096">
    <property type="entry name" value="ClpP/crotonase"/>
    <property type="match status" value="1"/>
</dbReference>
<dbReference type="UniPathway" id="UPA00659"/>
<keyword evidence="6" id="KW-0443">Lipid metabolism</keyword>
<dbReference type="Gene3D" id="1.10.12.10">
    <property type="entry name" value="Lyase 2-enoyl-coa Hydratase, Chain A, domain 2"/>
    <property type="match status" value="1"/>
</dbReference>
<keyword evidence="4" id="KW-0276">Fatty acid metabolism</keyword>
<evidence type="ECO:0000256" key="7">
    <source>
        <dbReference type="ARBA" id="ARBA00023140"/>
    </source>
</evidence>
<dbReference type="GO" id="GO:0005777">
    <property type="term" value="C:peroxisome"/>
    <property type="evidence" value="ECO:0007669"/>
    <property type="project" value="UniProtKB-SubCell"/>
</dbReference>